<dbReference type="EMBL" id="FNLN01000059">
    <property type="protein sequence ID" value="SDU34042.1"/>
    <property type="molecule type" value="Genomic_DNA"/>
</dbReference>
<dbReference type="EMBL" id="FOFX01000114">
    <property type="protein sequence ID" value="SEQ62452.1"/>
    <property type="molecule type" value="Genomic_DNA"/>
</dbReference>
<organism evidence="2 3">
    <name type="scientific">Nitrosomonas ureae</name>
    <dbReference type="NCBI Taxonomy" id="44577"/>
    <lineage>
        <taxon>Bacteria</taxon>
        <taxon>Pseudomonadati</taxon>
        <taxon>Pseudomonadota</taxon>
        <taxon>Betaproteobacteria</taxon>
        <taxon>Nitrosomonadales</taxon>
        <taxon>Nitrosomonadaceae</taxon>
        <taxon>Nitrosomonas</taxon>
    </lineage>
</organism>
<evidence type="ECO:0000313" key="2">
    <source>
        <dbReference type="EMBL" id="SEQ62452.1"/>
    </source>
</evidence>
<dbReference type="AlphaFoldDB" id="A0A1H9HJP3"/>
<evidence type="ECO:0000313" key="4">
    <source>
        <dbReference type="Proteomes" id="UP000182882"/>
    </source>
</evidence>
<dbReference type="Proteomes" id="UP000181998">
    <property type="component" value="Unassembled WGS sequence"/>
</dbReference>
<proteinExistence type="predicted"/>
<keyword evidence="4" id="KW-1185">Reference proteome</keyword>
<evidence type="ECO:0000313" key="1">
    <source>
        <dbReference type="EMBL" id="SDU34042.1"/>
    </source>
</evidence>
<evidence type="ECO:0000313" key="3">
    <source>
        <dbReference type="Proteomes" id="UP000181998"/>
    </source>
</evidence>
<reference evidence="3 4" key="2">
    <citation type="submission" date="2016-10" db="EMBL/GenBank/DDBJ databases">
        <authorList>
            <person name="Varghese N."/>
            <person name="Submissions S."/>
        </authorList>
    </citation>
    <scope>NUCLEOTIDE SEQUENCE [LARGE SCALE GENOMIC DNA]</scope>
    <source>
        <strain evidence="4">Nm10</strain>
        <strain evidence="3">Nm9</strain>
    </source>
</reference>
<sequence>MKEQQQQDSVTTVMEAFGKFKASHDEKFNGLQEQADRLEEI</sequence>
<dbReference type="RefSeq" id="WP_256216574.1">
    <property type="nucleotide sequence ID" value="NZ_CP013341.1"/>
</dbReference>
<protein>
    <submittedName>
        <fullName evidence="2">Uncharacterized protein</fullName>
    </submittedName>
</protein>
<reference evidence="2" key="1">
    <citation type="submission" date="2016-10" db="EMBL/GenBank/DDBJ databases">
        <authorList>
            <person name="de Groot N.N."/>
        </authorList>
    </citation>
    <scope>NUCLEOTIDE SEQUENCE [LARGE SCALE GENOMIC DNA]</scope>
    <source>
        <strain evidence="1">Nm10</strain>
        <strain evidence="2">Nm9</strain>
    </source>
</reference>
<gene>
    <name evidence="1" type="ORF">SAMN05216406_1593</name>
    <name evidence="2" type="ORF">SAMN05421510_11146</name>
</gene>
<dbReference type="Proteomes" id="UP000182882">
    <property type="component" value="Unassembled WGS sequence"/>
</dbReference>
<accession>A0A1H9HJP3</accession>
<name>A0A1H9HJP3_9PROT</name>